<dbReference type="InParanoid" id="A0A0C3FZ06"/>
<dbReference type="InterPro" id="IPR032675">
    <property type="entry name" value="LRR_dom_sf"/>
</dbReference>
<proteinExistence type="predicted"/>
<dbReference type="SUPFAM" id="SSF52047">
    <property type="entry name" value="RNI-like"/>
    <property type="match status" value="1"/>
</dbReference>
<feature type="compositionally biased region" description="Basic residues" evidence="1">
    <location>
        <begin position="178"/>
        <end position="188"/>
    </location>
</feature>
<dbReference type="AlphaFoldDB" id="A0A0C3FZ06"/>
<dbReference type="OrthoDB" id="9994419at2759"/>
<sequence length="712" mass="78004">MTTVIQYPPELLLLICAHIYSAGLPAPSSSLDPQVTEEYGVPTALPSSLPPGNWSEPAVRKTLSTLCLVNHSWYEAAKPWLWQKVEVRLPRSWLSFVDEITGGDDEEANDEQHALVLERSIQAASNAALARSTSMGPAQDKLIAHQLQECILAELGGPDSSIPLELLTPPASRDPSPRRLRPKSKSPARWKMMRSISDAVQNAMGISEPGVYVPTPQDPRPGRFVRHLDFNHFRTIGMRRSVDESVNSRFVTGDRIVAILKEMPNLITFGATEYMDGALTLPVLRELFLRGAPSRGRGRPSRGRELTNPDHNDAEEQDRERRRDCKDLEAVDLTGCVSMVFVRSLSEFVNAHLLQPPDGDSSGSEDEAPRGGRRARFSRIIQEPLVLPGLQRLGLRGVMSIQPHILTPFVLSFPSLTHLDLSGTRVTPELLYGLSASRTVRLQSLALARCVLLTSESLKDFLVNSPAAAQIQELALYGDMTFPSPLSVQDLHEIVALAPCFTSGELLYLDLSSTPITRELLEDVFKPVPKLRSLGLSYIPDLQLDAVADFIKMKAPNVEVLTLVGTSPELEQRCSTRQASVALHTKIIQRLCTAPFSSTDKCPPPTRVRVVELSVPILGSLGAGAGAWRIVRSKGGRGWYVDTASGWVGGVLVRDLGETHPLRIETQRLADANGNVSSGVGWHARKMEVLHGHGMLGREDGLYGAVSFAYQG</sequence>
<dbReference type="Gene3D" id="3.80.10.10">
    <property type="entry name" value="Ribonuclease Inhibitor"/>
    <property type="match status" value="1"/>
</dbReference>
<dbReference type="EMBL" id="KN832986">
    <property type="protein sequence ID" value="KIM84909.1"/>
    <property type="molecule type" value="Genomic_DNA"/>
</dbReference>
<dbReference type="HOGENOM" id="CLU_013668_0_0_1"/>
<feature type="region of interest" description="Disordered" evidence="1">
    <location>
        <begin position="354"/>
        <end position="373"/>
    </location>
</feature>
<evidence type="ECO:0000313" key="2">
    <source>
        <dbReference type="EMBL" id="KIM84909.1"/>
    </source>
</evidence>
<reference evidence="3" key="2">
    <citation type="submission" date="2015-01" db="EMBL/GenBank/DDBJ databases">
        <title>Evolutionary Origins and Diversification of the Mycorrhizal Mutualists.</title>
        <authorList>
            <consortium name="DOE Joint Genome Institute"/>
            <consortium name="Mycorrhizal Genomics Consortium"/>
            <person name="Kohler A."/>
            <person name="Kuo A."/>
            <person name="Nagy L.G."/>
            <person name="Floudas D."/>
            <person name="Copeland A."/>
            <person name="Barry K.W."/>
            <person name="Cichocki N."/>
            <person name="Veneault-Fourrey C."/>
            <person name="LaButti K."/>
            <person name="Lindquist E.A."/>
            <person name="Lipzen A."/>
            <person name="Lundell T."/>
            <person name="Morin E."/>
            <person name="Murat C."/>
            <person name="Riley R."/>
            <person name="Ohm R."/>
            <person name="Sun H."/>
            <person name="Tunlid A."/>
            <person name="Henrissat B."/>
            <person name="Grigoriev I.V."/>
            <person name="Hibbett D.S."/>
            <person name="Martin F."/>
        </authorList>
    </citation>
    <scope>NUCLEOTIDE SEQUENCE [LARGE SCALE GENOMIC DNA]</scope>
    <source>
        <strain evidence="3">F 1598</strain>
    </source>
</reference>
<organism evidence="2 3">
    <name type="scientific">Piloderma croceum (strain F 1598)</name>
    <dbReference type="NCBI Taxonomy" id="765440"/>
    <lineage>
        <taxon>Eukaryota</taxon>
        <taxon>Fungi</taxon>
        <taxon>Dikarya</taxon>
        <taxon>Basidiomycota</taxon>
        <taxon>Agaricomycotina</taxon>
        <taxon>Agaricomycetes</taxon>
        <taxon>Agaricomycetidae</taxon>
        <taxon>Atheliales</taxon>
        <taxon>Atheliaceae</taxon>
        <taxon>Piloderma</taxon>
    </lineage>
</organism>
<protein>
    <submittedName>
        <fullName evidence="2">Uncharacterized protein</fullName>
    </submittedName>
</protein>
<gene>
    <name evidence="2" type="ORF">PILCRDRAFT_817731</name>
</gene>
<dbReference type="STRING" id="765440.A0A0C3FZ06"/>
<evidence type="ECO:0000313" key="3">
    <source>
        <dbReference type="Proteomes" id="UP000054166"/>
    </source>
</evidence>
<feature type="compositionally biased region" description="Basic and acidic residues" evidence="1">
    <location>
        <begin position="302"/>
        <end position="322"/>
    </location>
</feature>
<accession>A0A0C3FZ06</accession>
<evidence type="ECO:0000256" key="1">
    <source>
        <dbReference type="SAM" id="MobiDB-lite"/>
    </source>
</evidence>
<reference evidence="2 3" key="1">
    <citation type="submission" date="2014-04" db="EMBL/GenBank/DDBJ databases">
        <authorList>
            <consortium name="DOE Joint Genome Institute"/>
            <person name="Kuo A."/>
            <person name="Tarkka M."/>
            <person name="Buscot F."/>
            <person name="Kohler A."/>
            <person name="Nagy L.G."/>
            <person name="Floudas D."/>
            <person name="Copeland A."/>
            <person name="Barry K.W."/>
            <person name="Cichocki N."/>
            <person name="Veneault-Fourrey C."/>
            <person name="LaButti K."/>
            <person name="Lindquist E.A."/>
            <person name="Lipzen A."/>
            <person name="Lundell T."/>
            <person name="Morin E."/>
            <person name="Murat C."/>
            <person name="Sun H."/>
            <person name="Tunlid A."/>
            <person name="Henrissat B."/>
            <person name="Grigoriev I.V."/>
            <person name="Hibbett D.S."/>
            <person name="Martin F."/>
            <person name="Nordberg H.P."/>
            <person name="Cantor M.N."/>
            <person name="Hua S.X."/>
        </authorList>
    </citation>
    <scope>NUCLEOTIDE SEQUENCE [LARGE SCALE GENOMIC DNA]</scope>
    <source>
        <strain evidence="2 3">F 1598</strain>
    </source>
</reference>
<feature type="region of interest" description="Disordered" evidence="1">
    <location>
        <begin position="292"/>
        <end position="322"/>
    </location>
</feature>
<feature type="region of interest" description="Disordered" evidence="1">
    <location>
        <begin position="163"/>
        <end position="188"/>
    </location>
</feature>
<keyword evidence="3" id="KW-1185">Reference proteome</keyword>
<name>A0A0C3FZ06_PILCF</name>
<dbReference type="Proteomes" id="UP000054166">
    <property type="component" value="Unassembled WGS sequence"/>
</dbReference>